<name>X1EDQ8_9ZZZZ</name>
<dbReference type="PANTHER" id="PTHR32114:SF2">
    <property type="entry name" value="ABC TRANSPORTER ABCH.3"/>
    <property type="match status" value="1"/>
</dbReference>
<dbReference type="SUPFAM" id="SSF52540">
    <property type="entry name" value="P-loop containing nucleoside triphosphate hydrolases"/>
    <property type="match status" value="1"/>
</dbReference>
<dbReference type="PANTHER" id="PTHR32114">
    <property type="entry name" value="ABC TRANSPORTER ABCH.3"/>
    <property type="match status" value="1"/>
</dbReference>
<organism evidence="2">
    <name type="scientific">marine sediment metagenome</name>
    <dbReference type="NCBI Taxonomy" id="412755"/>
    <lineage>
        <taxon>unclassified sequences</taxon>
        <taxon>metagenomes</taxon>
        <taxon>ecological metagenomes</taxon>
    </lineage>
</organism>
<dbReference type="Pfam" id="PF13476">
    <property type="entry name" value="AAA_23"/>
    <property type="match status" value="1"/>
</dbReference>
<evidence type="ECO:0000313" key="2">
    <source>
        <dbReference type="EMBL" id="GAH31431.1"/>
    </source>
</evidence>
<dbReference type="GO" id="GO:0006302">
    <property type="term" value="P:double-strand break repair"/>
    <property type="evidence" value="ECO:0007669"/>
    <property type="project" value="InterPro"/>
</dbReference>
<dbReference type="EMBL" id="BARU01012794">
    <property type="protein sequence ID" value="GAH31431.1"/>
    <property type="molecule type" value="Genomic_DNA"/>
</dbReference>
<feature type="domain" description="Rad50/SbcC-type AAA" evidence="1">
    <location>
        <begin position="5"/>
        <end position="61"/>
    </location>
</feature>
<accession>X1EDQ8</accession>
<evidence type="ECO:0000259" key="1">
    <source>
        <dbReference type="Pfam" id="PF13476"/>
    </source>
</evidence>
<dbReference type="InterPro" id="IPR038729">
    <property type="entry name" value="Rad50/SbcC_AAA"/>
</dbReference>
<gene>
    <name evidence="2" type="ORF">S03H2_23427</name>
</gene>
<dbReference type="Gene3D" id="3.40.50.300">
    <property type="entry name" value="P-loop containing nucleotide triphosphate hydrolases"/>
    <property type="match status" value="1"/>
</dbReference>
<protein>
    <recommendedName>
        <fullName evidence="1">Rad50/SbcC-type AAA domain-containing protein</fullName>
    </recommendedName>
</protein>
<reference evidence="2" key="1">
    <citation type="journal article" date="2014" name="Front. Microbiol.">
        <title>High frequency of phylogenetically diverse reductive dehalogenase-homologous genes in deep subseafloor sedimentary metagenomes.</title>
        <authorList>
            <person name="Kawai M."/>
            <person name="Futagami T."/>
            <person name="Toyoda A."/>
            <person name="Takaki Y."/>
            <person name="Nishi S."/>
            <person name="Hori S."/>
            <person name="Arai W."/>
            <person name="Tsubouchi T."/>
            <person name="Morono Y."/>
            <person name="Uchiyama I."/>
            <person name="Ito T."/>
            <person name="Fujiyama A."/>
            <person name="Inagaki F."/>
            <person name="Takami H."/>
        </authorList>
    </citation>
    <scope>NUCLEOTIDE SEQUENCE</scope>
    <source>
        <strain evidence="2">Expedition CK06-06</strain>
    </source>
</reference>
<feature type="non-terminal residue" evidence="2">
    <location>
        <position position="64"/>
    </location>
</feature>
<sequence length="64" mass="7007">MIPVKLNLKNFLSYGEEVPPLDFTQFHIACLSGANGQGKSALLDALTWSIWGEGRKGSQEKKAD</sequence>
<dbReference type="AlphaFoldDB" id="X1EDQ8"/>
<dbReference type="InterPro" id="IPR027417">
    <property type="entry name" value="P-loop_NTPase"/>
</dbReference>
<proteinExistence type="predicted"/>
<dbReference type="GO" id="GO:0016887">
    <property type="term" value="F:ATP hydrolysis activity"/>
    <property type="evidence" value="ECO:0007669"/>
    <property type="project" value="InterPro"/>
</dbReference>
<comment type="caution">
    <text evidence="2">The sequence shown here is derived from an EMBL/GenBank/DDBJ whole genome shotgun (WGS) entry which is preliminary data.</text>
</comment>